<name>A0AAD8IQQ9_9APIA</name>
<feature type="compositionally biased region" description="Basic and acidic residues" evidence="1">
    <location>
        <begin position="78"/>
        <end position="88"/>
    </location>
</feature>
<comment type="caution">
    <text evidence="3">The sequence shown here is derived from an EMBL/GenBank/DDBJ whole genome shotgun (WGS) entry which is preliminary data.</text>
</comment>
<accession>A0AAD8IQQ9</accession>
<organism evidence="3 4">
    <name type="scientific">Heracleum sosnowskyi</name>
    <dbReference type="NCBI Taxonomy" id="360622"/>
    <lineage>
        <taxon>Eukaryota</taxon>
        <taxon>Viridiplantae</taxon>
        <taxon>Streptophyta</taxon>
        <taxon>Embryophyta</taxon>
        <taxon>Tracheophyta</taxon>
        <taxon>Spermatophyta</taxon>
        <taxon>Magnoliopsida</taxon>
        <taxon>eudicotyledons</taxon>
        <taxon>Gunneridae</taxon>
        <taxon>Pentapetalae</taxon>
        <taxon>asterids</taxon>
        <taxon>campanulids</taxon>
        <taxon>Apiales</taxon>
        <taxon>Apiaceae</taxon>
        <taxon>Apioideae</taxon>
        <taxon>apioid superclade</taxon>
        <taxon>Tordylieae</taxon>
        <taxon>Tordyliinae</taxon>
        <taxon>Heracleum</taxon>
    </lineage>
</organism>
<feature type="compositionally biased region" description="Polar residues" evidence="1">
    <location>
        <begin position="48"/>
        <end position="60"/>
    </location>
</feature>
<dbReference type="EMBL" id="JAUIZM010000004">
    <property type="protein sequence ID" value="KAK1390354.1"/>
    <property type="molecule type" value="Genomic_DNA"/>
</dbReference>
<keyword evidence="2" id="KW-0732">Signal</keyword>
<reference evidence="3" key="2">
    <citation type="submission" date="2023-05" db="EMBL/GenBank/DDBJ databases">
        <authorList>
            <person name="Schelkunov M.I."/>
        </authorList>
    </citation>
    <scope>NUCLEOTIDE SEQUENCE</scope>
    <source>
        <strain evidence="3">Hsosn_3</strain>
        <tissue evidence="3">Leaf</tissue>
    </source>
</reference>
<evidence type="ECO:0000313" key="4">
    <source>
        <dbReference type="Proteomes" id="UP001237642"/>
    </source>
</evidence>
<keyword evidence="4" id="KW-1185">Reference proteome</keyword>
<feature type="compositionally biased region" description="Basic and acidic residues" evidence="1">
    <location>
        <begin position="133"/>
        <end position="158"/>
    </location>
</feature>
<protein>
    <submittedName>
        <fullName evidence="3">Uncharacterized protein</fullName>
    </submittedName>
</protein>
<proteinExistence type="predicted"/>
<dbReference type="AlphaFoldDB" id="A0AAD8IQQ9"/>
<feature type="region of interest" description="Disordered" evidence="1">
    <location>
        <begin position="42"/>
        <end position="158"/>
    </location>
</feature>
<dbReference type="Proteomes" id="UP001237642">
    <property type="component" value="Unassembled WGS sequence"/>
</dbReference>
<feature type="signal peptide" evidence="2">
    <location>
        <begin position="1"/>
        <end position="24"/>
    </location>
</feature>
<gene>
    <name evidence="3" type="ORF">POM88_018532</name>
</gene>
<feature type="chain" id="PRO_5042117215" evidence="2">
    <location>
        <begin position="25"/>
        <end position="158"/>
    </location>
</feature>
<feature type="compositionally biased region" description="Basic residues" evidence="1">
    <location>
        <begin position="110"/>
        <end position="125"/>
    </location>
</feature>
<evidence type="ECO:0000256" key="1">
    <source>
        <dbReference type="SAM" id="MobiDB-lite"/>
    </source>
</evidence>
<sequence>MKIALLILMVSLVLTSATTDRVEARDTGNHYQRTPVTINAKLGRKGTTKTINKDVSNVGTGNFKEINDAPRDSNPGSHPRERERLERRIIRRGSPPGRSSPRGSPPRRSPSSRRRSRDRMPKRGGRGGGRSPPSDRSRPNDDGRRDDDVHGRRSERRD</sequence>
<evidence type="ECO:0000313" key="3">
    <source>
        <dbReference type="EMBL" id="KAK1390354.1"/>
    </source>
</evidence>
<evidence type="ECO:0000256" key="2">
    <source>
        <dbReference type="SAM" id="SignalP"/>
    </source>
</evidence>
<reference evidence="3" key="1">
    <citation type="submission" date="2023-02" db="EMBL/GenBank/DDBJ databases">
        <title>Genome of toxic invasive species Heracleum sosnowskyi carries increased number of genes despite the absence of recent whole-genome duplications.</title>
        <authorList>
            <person name="Schelkunov M."/>
            <person name="Shtratnikova V."/>
            <person name="Makarenko M."/>
            <person name="Klepikova A."/>
            <person name="Omelchenko D."/>
            <person name="Novikova G."/>
            <person name="Obukhova E."/>
            <person name="Bogdanov V."/>
            <person name="Penin A."/>
            <person name="Logacheva M."/>
        </authorList>
    </citation>
    <scope>NUCLEOTIDE SEQUENCE</scope>
    <source>
        <strain evidence="3">Hsosn_3</strain>
        <tissue evidence="3">Leaf</tissue>
    </source>
</reference>
<feature type="compositionally biased region" description="Low complexity" evidence="1">
    <location>
        <begin position="92"/>
        <end position="102"/>
    </location>
</feature>